<gene>
    <name evidence="3" type="ORF">FM037_21855</name>
</gene>
<accession>A0ABX5X292</accession>
<reference evidence="3 4" key="1">
    <citation type="submission" date="2019-07" db="EMBL/GenBank/DDBJ databases">
        <title>Shewanella sp. YLB-06 whole genomic sequence.</title>
        <authorList>
            <person name="Yu L."/>
        </authorList>
    </citation>
    <scope>NUCLEOTIDE SEQUENCE [LARGE SCALE GENOMIC DNA]</scope>
    <source>
        <strain evidence="3 4">YLB-06</strain>
    </source>
</reference>
<evidence type="ECO:0000313" key="3">
    <source>
        <dbReference type="EMBL" id="QDO85409.1"/>
    </source>
</evidence>
<dbReference type="Proteomes" id="UP000315947">
    <property type="component" value="Chromosome"/>
</dbReference>
<organism evidence="3 4">
    <name type="scientific">Shewanella psychropiezotolerans</name>
    <dbReference type="NCBI Taxonomy" id="2593655"/>
    <lineage>
        <taxon>Bacteria</taxon>
        <taxon>Pseudomonadati</taxon>
        <taxon>Pseudomonadota</taxon>
        <taxon>Gammaproteobacteria</taxon>
        <taxon>Alteromonadales</taxon>
        <taxon>Shewanellaceae</taxon>
        <taxon>Shewanella</taxon>
    </lineage>
</organism>
<proteinExistence type="predicted"/>
<keyword evidence="2" id="KW-0963">Cytoplasm</keyword>
<evidence type="ECO:0000256" key="2">
    <source>
        <dbReference type="ARBA" id="ARBA00022490"/>
    </source>
</evidence>
<dbReference type="RefSeq" id="WP_144047749.1">
    <property type="nucleotide sequence ID" value="NZ_CP041614.1"/>
</dbReference>
<dbReference type="PANTHER" id="PTHR31250">
    <property type="entry name" value="IQ DOMAIN-CONTAINING PROTEIN IQM3"/>
    <property type="match status" value="1"/>
</dbReference>
<evidence type="ECO:0000313" key="4">
    <source>
        <dbReference type="Proteomes" id="UP000315947"/>
    </source>
</evidence>
<dbReference type="PANTHER" id="PTHR31250:SF27">
    <property type="entry name" value="IQ DOMAIN-CONTAINING PROTEIN IQM5"/>
    <property type="match status" value="1"/>
</dbReference>
<dbReference type="InterPro" id="IPR044159">
    <property type="entry name" value="IQM"/>
</dbReference>
<dbReference type="EMBL" id="CP041614">
    <property type="protein sequence ID" value="QDO85409.1"/>
    <property type="molecule type" value="Genomic_DNA"/>
</dbReference>
<keyword evidence="4" id="KW-1185">Reference proteome</keyword>
<evidence type="ECO:0000256" key="1">
    <source>
        <dbReference type="ARBA" id="ARBA00004496"/>
    </source>
</evidence>
<comment type="subcellular location">
    <subcellularLocation>
        <location evidence="1">Cytoplasm</location>
    </subcellularLocation>
</comment>
<protein>
    <submittedName>
        <fullName evidence="3">Uncharacterized protein</fullName>
    </submittedName>
</protein>
<name>A0ABX5X292_9GAMM</name>
<sequence length="307" mass="34423">MFSAANNKVFQLLVPTPVTQLASELQQTNHVLQVKSVINVDLNTKELTGLDSSRRSPTCVNDRLQSHHGVAKFRQVAEFVTGLMPKKSNGEVAAHPKYWLEIKDSDHRDRVSLNGFDLKSGALGAWQADGNTKFGLFQWIELNPDVEIDILEGGVKHPLSQKLDYINYLDSNQSLNYRIDISQGEWKQGGTLLDTTQFQGKEGMSGHAAIVIHRDGNIFVHPYEKGKWQHTSTTDGKPVLSAGMIKIKLGKAKSFHLDSGHYMPQLPQLEHFLERTVAKGVDISQLEIHAKHIARDKIDGLIRQYTR</sequence>